<evidence type="ECO:0000313" key="6">
    <source>
        <dbReference type="Proteomes" id="UP000321513"/>
    </source>
</evidence>
<dbReference type="GO" id="GO:0043565">
    <property type="term" value="F:sequence-specific DNA binding"/>
    <property type="evidence" value="ECO:0007669"/>
    <property type="project" value="InterPro"/>
</dbReference>
<dbReference type="InterPro" id="IPR036390">
    <property type="entry name" value="WH_DNA-bd_sf"/>
</dbReference>
<dbReference type="SUPFAM" id="SSF46785">
    <property type="entry name" value="Winged helix' DNA-binding domain"/>
    <property type="match status" value="1"/>
</dbReference>
<dbReference type="PRINTS" id="PR00033">
    <property type="entry name" value="HTHASNC"/>
</dbReference>
<dbReference type="InterPro" id="IPR036388">
    <property type="entry name" value="WH-like_DNA-bd_sf"/>
</dbReference>
<evidence type="ECO:0000256" key="1">
    <source>
        <dbReference type="ARBA" id="ARBA00023015"/>
    </source>
</evidence>
<proteinExistence type="predicted"/>
<keyword evidence="6" id="KW-1185">Reference proteome</keyword>
<gene>
    <name evidence="5" type="ORF">SAE01_34630</name>
</gene>
<reference evidence="5 6" key="1">
    <citation type="submission" date="2019-07" db="EMBL/GenBank/DDBJ databases">
        <title>Whole genome shotgun sequence of Segetibacter aerophilus NBRC 106135.</title>
        <authorList>
            <person name="Hosoyama A."/>
            <person name="Uohara A."/>
            <person name="Ohji S."/>
            <person name="Ichikawa N."/>
        </authorList>
    </citation>
    <scope>NUCLEOTIDE SEQUENCE [LARGE SCALE GENOMIC DNA]</scope>
    <source>
        <strain evidence="5 6">NBRC 106135</strain>
    </source>
</reference>
<dbReference type="InterPro" id="IPR019888">
    <property type="entry name" value="Tscrpt_reg_AsnC-like"/>
</dbReference>
<evidence type="ECO:0000256" key="3">
    <source>
        <dbReference type="ARBA" id="ARBA00023163"/>
    </source>
</evidence>
<keyword evidence="3" id="KW-0804">Transcription</keyword>
<dbReference type="SMART" id="SM00344">
    <property type="entry name" value="HTH_ASNC"/>
    <property type="match status" value="1"/>
</dbReference>
<dbReference type="AlphaFoldDB" id="A0A512BGL4"/>
<accession>A0A512BGL4</accession>
<dbReference type="InterPro" id="IPR000485">
    <property type="entry name" value="AsnC-type_HTH_dom"/>
</dbReference>
<dbReference type="Proteomes" id="UP000321513">
    <property type="component" value="Unassembled WGS sequence"/>
</dbReference>
<evidence type="ECO:0000256" key="2">
    <source>
        <dbReference type="ARBA" id="ARBA00023125"/>
    </source>
</evidence>
<dbReference type="SUPFAM" id="SSF54909">
    <property type="entry name" value="Dimeric alpha+beta barrel"/>
    <property type="match status" value="1"/>
</dbReference>
<feature type="domain" description="HTH asnC-type" evidence="4">
    <location>
        <begin position="47"/>
        <end position="108"/>
    </location>
</feature>
<dbReference type="PANTHER" id="PTHR30154:SF34">
    <property type="entry name" value="TRANSCRIPTIONAL REGULATOR AZLB"/>
    <property type="match status" value="1"/>
</dbReference>
<comment type="caution">
    <text evidence="5">The sequence shown here is derived from an EMBL/GenBank/DDBJ whole genome shotgun (WGS) entry which is preliminary data.</text>
</comment>
<dbReference type="GO" id="GO:0005829">
    <property type="term" value="C:cytosol"/>
    <property type="evidence" value="ECO:0007669"/>
    <property type="project" value="TreeGrafter"/>
</dbReference>
<dbReference type="GO" id="GO:0043200">
    <property type="term" value="P:response to amino acid"/>
    <property type="evidence" value="ECO:0007669"/>
    <property type="project" value="TreeGrafter"/>
</dbReference>
<organism evidence="5 6">
    <name type="scientific">Segetibacter aerophilus</name>
    <dbReference type="NCBI Taxonomy" id="670293"/>
    <lineage>
        <taxon>Bacteria</taxon>
        <taxon>Pseudomonadati</taxon>
        <taxon>Bacteroidota</taxon>
        <taxon>Chitinophagia</taxon>
        <taxon>Chitinophagales</taxon>
        <taxon>Chitinophagaceae</taxon>
        <taxon>Segetibacter</taxon>
    </lineage>
</organism>
<sequence length="196" mass="23080">MQYYNIFPFHYKIFKYYFKYLENIHIFVEYVRKFKIEELKMAGKLNLDKLDHEIIYEMMETAEISYADLGKKLFVSGGTIHVRIKKLQEMGIVKGTRLNVDLKALGYDVIAFIGIYLEKSSLYDDVVKELKNIPEIVRLNYTTGNYSMFAEIICKDITQLRSVLHDELQKIKGIERTETFISLEESFSRNVVVTNN</sequence>
<keyword evidence="2" id="KW-0238">DNA-binding</keyword>
<name>A0A512BGL4_9BACT</name>
<evidence type="ECO:0000313" key="5">
    <source>
        <dbReference type="EMBL" id="GEO10967.1"/>
    </source>
</evidence>
<dbReference type="Gene3D" id="1.10.10.10">
    <property type="entry name" value="Winged helix-like DNA-binding domain superfamily/Winged helix DNA-binding domain"/>
    <property type="match status" value="1"/>
</dbReference>
<dbReference type="EMBL" id="BJYT01000014">
    <property type="protein sequence ID" value="GEO10967.1"/>
    <property type="molecule type" value="Genomic_DNA"/>
</dbReference>
<dbReference type="PROSITE" id="PS50956">
    <property type="entry name" value="HTH_ASNC_2"/>
    <property type="match status" value="1"/>
</dbReference>
<dbReference type="InterPro" id="IPR011008">
    <property type="entry name" value="Dimeric_a/b-barrel"/>
</dbReference>
<dbReference type="PANTHER" id="PTHR30154">
    <property type="entry name" value="LEUCINE-RESPONSIVE REGULATORY PROTEIN"/>
    <property type="match status" value="1"/>
</dbReference>
<evidence type="ECO:0000259" key="4">
    <source>
        <dbReference type="PROSITE" id="PS50956"/>
    </source>
</evidence>
<protein>
    <recommendedName>
        <fullName evidence="4">HTH asnC-type domain-containing protein</fullName>
    </recommendedName>
</protein>
<dbReference type="Pfam" id="PF01037">
    <property type="entry name" value="AsnC_trans_reg"/>
    <property type="match status" value="1"/>
</dbReference>
<keyword evidence="1" id="KW-0805">Transcription regulation</keyword>
<dbReference type="InterPro" id="IPR019887">
    <property type="entry name" value="Tscrpt_reg_AsnC/Lrp_C"/>
</dbReference>
<dbReference type="Gene3D" id="3.30.70.920">
    <property type="match status" value="1"/>
</dbReference>
<dbReference type="Pfam" id="PF13412">
    <property type="entry name" value="HTH_24"/>
    <property type="match status" value="1"/>
</dbReference>